<dbReference type="EMBL" id="VDMA02000019">
    <property type="protein sequence ID" value="KAB8180927.1"/>
    <property type="molecule type" value="Genomic_DNA"/>
</dbReference>
<keyword evidence="1" id="KW-0472">Membrane</keyword>
<accession>A0A5N6BIQ4</accession>
<proteinExistence type="predicted"/>
<name>A0A5N6BIQ4_9ACTN</name>
<reference evidence="2 3" key="1">
    <citation type="submission" date="2019-10" db="EMBL/GenBank/DDBJ databases">
        <title>Nonomuraea sp. nov., isolated from Phyllanthus amarus.</title>
        <authorList>
            <person name="Klykleung N."/>
            <person name="Tanasupawat S."/>
        </authorList>
    </citation>
    <scope>NUCLEOTIDE SEQUENCE [LARGE SCALE GENOMIC DNA]</scope>
    <source>
        <strain evidence="2 3">CR1-09</strain>
    </source>
</reference>
<evidence type="ECO:0000313" key="2">
    <source>
        <dbReference type="EMBL" id="KAB8180927.1"/>
    </source>
</evidence>
<gene>
    <name evidence="2" type="ORF">FH610_030245</name>
</gene>
<protein>
    <submittedName>
        <fullName evidence="2">DUF4956 domain-containing protein</fullName>
    </submittedName>
</protein>
<comment type="caution">
    <text evidence="2">The sequence shown here is derived from an EMBL/GenBank/DDBJ whole genome shotgun (WGS) entry which is preliminary data.</text>
</comment>
<dbReference type="Proteomes" id="UP000313066">
    <property type="component" value="Unassembled WGS sequence"/>
</dbReference>
<organism evidence="2 3">
    <name type="scientific">Microbispora catharanthi</name>
    <dbReference type="NCBI Taxonomy" id="1712871"/>
    <lineage>
        <taxon>Bacteria</taxon>
        <taxon>Bacillati</taxon>
        <taxon>Actinomycetota</taxon>
        <taxon>Actinomycetes</taxon>
        <taxon>Streptosporangiales</taxon>
        <taxon>Streptosporangiaceae</taxon>
        <taxon>Microbispora</taxon>
    </lineage>
</organism>
<feature type="transmembrane region" description="Helical" evidence="1">
    <location>
        <begin position="81"/>
        <end position="98"/>
    </location>
</feature>
<feature type="transmembrane region" description="Helical" evidence="1">
    <location>
        <begin position="104"/>
        <end position="121"/>
    </location>
</feature>
<keyword evidence="1" id="KW-0812">Transmembrane</keyword>
<evidence type="ECO:0000256" key="1">
    <source>
        <dbReference type="SAM" id="Phobius"/>
    </source>
</evidence>
<evidence type="ECO:0000313" key="3">
    <source>
        <dbReference type="Proteomes" id="UP000313066"/>
    </source>
</evidence>
<feature type="transmembrane region" description="Helical" evidence="1">
    <location>
        <begin position="133"/>
        <end position="148"/>
    </location>
</feature>
<dbReference type="InterPro" id="IPR032531">
    <property type="entry name" value="DUF4956"/>
</dbReference>
<sequence>MFIDSTPAIHLLFRTGSRNFLSLFESFDQACVRKRACPAHPGGDSGGTNVSAQLVLFAIDICAVVLLVFGLYFPRHRRRDLVVSYLGVNIGVLAVASVLSAGNVGAGLGLGMALFGVLSIIRLRSTELDQHEVAYYFSALALGILGAVSTTSAWLSGGMMALILAVMFLGDHRRLFRHYRHQILVLESAFTDHVALVAHLEQLLDARVHAVTVQRLDLVNETTVVDVRYALTDRALTAEPEAPAHAGARR</sequence>
<keyword evidence="3" id="KW-1185">Reference proteome</keyword>
<dbReference type="AlphaFoldDB" id="A0A5N6BIQ4"/>
<keyword evidence="1" id="KW-1133">Transmembrane helix</keyword>
<feature type="transmembrane region" description="Helical" evidence="1">
    <location>
        <begin position="54"/>
        <end position="74"/>
    </location>
</feature>
<dbReference type="Pfam" id="PF16316">
    <property type="entry name" value="DUF4956"/>
    <property type="match status" value="1"/>
</dbReference>